<comment type="caution">
    <text evidence="9">The sequence shown here is derived from an EMBL/GenBank/DDBJ whole genome shotgun (WGS) entry which is preliminary data.</text>
</comment>
<feature type="transmembrane region" description="Helical" evidence="7">
    <location>
        <begin position="258"/>
        <end position="281"/>
    </location>
</feature>
<keyword evidence="4 7" id="KW-0812">Transmembrane</keyword>
<dbReference type="InterPro" id="IPR035906">
    <property type="entry name" value="MetI-like_sf"/>
</dbReference>
<accession>G4A6D8</accession>
<dbReference type="GO" id="GO:0055085">
    <property type="term" value="P:transmembrane transport"/>
    <property type="evidence" value="ECO:0007669"/>
    <property type="project" value="InterPro"/>
</dbReference>
<name>G4A6D8_AGGAC</name>
<evidence type="ECO:0000256" key="1">
    <source>
        <dbReference type="ARBA" id="ARBA00004651"/>
    </source>
</evidence>
<comment type="similarity">
    <text evidence="7">Belongs to the binding-protein-dependent transport system permease family.</text>
</comment>
<protein>
    <submittedName>
        <fullName evidence="9">Ferric transport system permease protein</fullName>
    </submittedName>
</protein>
<evidence type="ECO:0000256" key="6">
    <source>
        <dbReference type="ARBA" id="ARBA00023136"/>
    </source>
</evidence>
<dbReference type="PATRIC" id="fig|907488.3.peg.372"/>
<dbReference type="CDD" id="cd06261">
    <property type="entry name" value="TM_PBP2"/>
    <property type="match status" value="2"/>
</dbReference>
<comment type="subcellular location">
    <subcellularLocation>
        <location evidence="1 7">Cell membrane</location>
        <topology evidence="1 7">Multi-pass membrane protein</topology>
    </subcellularLocation>
</comment>
<dbReference type="GO" id="GO:0005886">
    <property type="term" value="C:plasma membrane"/>
    <property type="evidence" value="ECO:0007669"/>
    <property type="project" value="UniProtKB-SubCell"/>
</dbReference>
<proteinExistence type="inferred from homology"/>
<feature type="transmembrane region" description="Helical" evidence="7">
    <location>
        <begin position="362"/>
        <end position="384"/>
    </location>
</feature>
<dbReference type="PANTHER" id="PTHR30183">
    <property type="entry name" value="MOLYBDENUM TRANSPORT SYSTEM PERMEASE PROTEIN MODB"/>
    <property type="match status" value="1"/>
</dbReference>
<dbReference type="Proteomes" id="UP000005508">
    <property type="component" value="Unassembled WGS sequence"/>
</dbReference>
<feature type="domain" description="ABC transmembrane type-1" evidence="8">
    <location>
        <begin position="179"/>
        <end position="383"/>
    </location>
</feature>
<feature type="transmembrane region" description="Helical" evidence="7">
    <location>
        <begin position="77"/>
        <end position="94"/>
    </location>
</feature>
<evidence type="ECO:0000256" key="3">
    <source>
        <dbReference type="ARBA" id="ARBA00022475"/>
    </source>
</evidence>
<evidence type="ECO:0000256" key="2">
    <source>
        <dbReference type="ARBA" id="ARBA00022448"/>
    </source>
</evidence>
<dbReference type="PROSITE" id="PS50928">
    <property type="entry name" value="ABC_TM1"/>
    <property type="match status" value="2"/>
</dbReference>
<keyword evidence="6 7" id="KW-0472">Membrane</keyword>
<feature type="transmembrane region" description="Helical" evidence="7">
    <location>
        <begin position="473"/>
        <end position="495"/>
    </location>
</feature>
<evidence type="ECO:0000256" key="4">
    <source>
        <dbReference type="ARBA" id="ARBA00022692"/>
    </source>
</evidence>
<feature type="transmembrane region" description="Helical" evidence="7">
    <location>
        <begin position="638"/>
        <end position="663"/>
    </location>
</feature>
<dbReference type="Gene3D" id="1.10.3720.10">
    <property type="entry name" value="MetI-like"/>
    <property type="match status" value="2"/>
</dbReference>
<dbReference type="InterPro" id="IPR000515">
    <property type="entry name" value="MetI-like"/>
</dbReference>
<evidence type="ECO:0000313" key="10">
    <source>
        <dbReference type="Proteomes" id="UP000005508"/>
    </source>
</evidence>
<feature type="transmembrane region" description="Helical" evidence="7">
    <location>
        <begin position="183"/>
        <end position="205"/>
    </location>
</feature>
<sequence length="677" mass="74583">MLKKQFRHNLIWILLAFTAFALLPVRALDYGIFGATGSEYFAALGWVQPNISWLWFAALLFFPFLSRSALGRPKITLFLAIFLGIFIWCSAEFFRFRFGYAIIFLALALGAILVDALARLRFMQGDRFLLSVALGLSCLVIGFIFYPIGKLFAAFFSTEPGDWQNISALMANTGLWQVVGNSLAVSASVGVVSVVFGLIFALYTTRIAKRSLWVSKIFSILPMVTPPFVVSLGVMLMFGRNGAVTPFLTQHFGVSANWLYGFNGILISHTLALTPMAFMLIEGTLKALSPKLEEAGVMLGASRWQSFRFIVLPLLKPALANAFLIVMVQSLADFSTPFVLGGNFDVLATQIYFYIVGAQNDYLAASSLGVILLAISLSIFWLQYRFIGSQNYVTVSGKSFEGRITPLATGLNVLVTTVFILWVGFNGILYGSIFYGSFMQSWGINNQFTFQHYITLFGQGWNSGAIPSLVQTVLFALIAAPFTAISGFLLAYFFARRHFFGKKYAEFFTLLSFAVPGTVAGVSYILAFNHVPLYLTGTGAIIVLSMITRNMPIGLRAALVNFKQLDPTLDEAGYTLKASSFQVLRFILLPLLKPALLSALVTGFVRAMTTISAIIFLVTPSTRVATSYILNRVEDGDYGLAVAYGSTLIVVMMLVIGLFGRWVGDLNLQSKQHDRTY</sequence>
<dbReference type="SMR" id="G4A6D8"/>
<dbReference type="Pfam" id="PF00528">
    <property type="entry name" value="BPD_transp_1"/>
    <property type="match status" value="2"/>
</dbReference>
<keyword evidence="3" id="KW-1003">Cell membrane</keyword>
<keyword evidence="5 7" id="KW-1133">Transmembrane helix</keyword>
<feature type="transmembrane region" description="Helical" evidence="7">
    <location>
        <begin position="100"/>
        <end position="117"/>
    </location>
</feature>
<feature type="transmembrane region" description="Helical" evidence="7">
    <location>
        <begin position="217"/>
        <end position="238"/>
    </location>
</feature>
<feature type="transmembrane region" description="Helical" evidence="7">
    <location>
        <begin position="309"/>
        <end position="332"/>
    </location>
</feature>
<gene>
    <name evidence="9" type="ORF">SC1083_0378</name>
</gene>
<feature type="transmembrane region" description="Helical" evidence="7">
    <location>
        <begin position="507"/>
        <end position="525"/>
    </location>
</feature>
<feature type="transmembrane region" description="Helical" evidence="7">
    <location>
        <begin position="129"/>
        <end position="148"/>
    </location>
</feature>
<evidence type="ECO:0000256" key="5">
    <source>
        <dbReference type="ARBA" id="ARBA00022989"/>
    </source>
</evidence>
<organism evidence="9 10">
    <name type="scientific">Aggregatibacter actinomycetemcomitans serotype e str. SC1083</name>
    <dbReference type="NCBI Taxonomy" id="907488"/>
    <lineage>
        <taxon>Bacteria</taxon>
        <taxon>Pseudomonadati</taxon>
        <taxon>Pseudomonadota</taxon>
        <taxon>Gammaproteobacteria</taxon>
        <taxon>Pasteurellales</taxon>
        <taxon>Pasteurellaceae</taxon>
        <taxon>Aggregatibacter</taxon>
    </lineage>
</organism>
<keyword evidence="2 7" id="KW-0813">Transport</keyword>
<dbReference type="PANTHER" id="PTHR30183:SF7">
    <property type="entry name" value="FERRIC TRANSPORT SYSTEM PERMEASE PROTEIN FBPB 1-RELATED"/>
    <property type="match status" value="1"/>
</dbReference>
<dbReference type="SUPFAM" id="SSF161098">
    <property type="entry name" value="MetI-like"/>
    <property type="match status" value="2"/>
</dbReference>
<dbReference type="AlphaFoldDB" id="G4A6D8"/>
<reference evidence="9 10" key="1">
    <citation type="submission" date="2010-10" db="EMBL/GenBank/DDBJ databases">
        <authorList>
            <person name="Chen C."/>
            <person name="Kittichotirat W."/>
            <person name="Asikainen S."/>
            <person name="Bumgarner R."/>
        </authorList>
    </citation>
    <scope>NUCLEOTIDE SEQUENCE [LARGE SCALE GENOMIC DNA]</scope>
    <source>
        <strain evidence="9 10">SC1083</strain>
    </source>
</reference>
<feature type="domain" description="ABC transmembrane type-1" evidence="8">
    <location>
        <begin position="469"/>
        <end position="659"/>
    </location>
</feature>
<feature type="transmembrane region" description="Helical" evidence="7">
    <location>
        <begin position="595"/>
        <end position="618"/>
    </location>
</feature>
<evidence type="ECO:0000256" key="7">
    <source>
        <dbReference type="RuleBase" id="RU363032"/>
    </source>
</evidence>
<evidence type="ECO:0000259" key="8">
    <source>
        <dbReference type="PROSITE" id="PS50928"/>
    </source>
</evidence>
<dbReference type="RefSeq" id="WP_005556007.1">
    <property type="nucleotide sequence ID" value="NZ_AEJM01000010.1"/>
</dbReference>
<dbReference type="EMBL" id="AEJM01000010">
    <property type="protein sequence ID" value="EGY34903.1"/>
    <property type="molecule type" value="Genomic_DNA"/>
</dbReference>
<evidence type="ECO:0000313" key="9">
    <source>
        <dbReference type="EMBL" id="EGY34903.1"/>
    </source>
</evidence>
<feature type="transmembrane region" description="Helical" evidence="7">
    <location>
        <begin position="404"/>
        <end position="425"/>
    </location>
</feature>
<feature type="transmembrane region" description="Helical" evidence="7">
    <location>
        <begin position="51"/>
        <end position="70"/>
    </location>
</feature>